<accession>A0A5D4KKH0</accession>
<name>A0A5D4KKH0_9BACI</name>
<gene>
    <name evidence="1" type="ORF">FZC79_03065</name>
</gene>
<proteinExistence type="predicted"/>
<dbReference type="EMBL" id="VTEH01000001">
    <property type="protein sequence ID" value="TYR77807.1"/>
    <property type="molecule type" value="Genomic_DNA"/>
</dbReference>
<comment type="caution">
    <text evidence="1">The sequence shown here is derived from an EMBL/GenBank/DDBJ whole genome shotgun (WGS) entry which is preliminary data.</text>
</comment>
<keyword evidence="1" id="KW-0378">Hydrolase</keyword>
<dbReference type="Gene3D" id="3.40.50.1820">
    <property type="entry name" value="alpha/beta hydrolase"/>
    <property type="match status" value="1"/>
</dbReference>
<reference evidence="1 2" key="1">
    <citation type="submission" date="2019-08" db="EMBL/GenBank/DDBJ databases">
        <title>Bacillus genomes from the desert of Cuatro Cienegas, Coahuila.</title>
        <authorList>
            <person name="Olmedo-Alvarez G."/>
        </authorList>
    </citation>
    <scope>NUCLEOTIDE SEQUENCE [LARGE SCALE GENOMIC DNA]</scope>
    <source>
        <strain evidence="1 2">CH40_1T</strain>
    </source>
</reference>
<dbReference type="AlphaFoldDB" id="A0A5D4KKH0"/>
<dbReference type="RefSeq" id="WP_148945393.1">
    <property type="nucleotide sequence ID" value="NZ_VTEH01000001.1"/>
</dbReference>
<sequence>MSQRIFTIDNEHCIVHYPFRPNGFAVLIIGDVNHYVDEKSSFWIQQETRHSIISALTEKGYIVFYSNLYGANWGSDKAVGLTQRLYHYIKRREIINEKIHILAEGMGGLFVEKLLSSMGDQIRSVVMLTPCISLYEHFSQEKEQKFFYKKLMKEITVAYNLEEQQCEDVVNTGVHAGRDLKKTDKPLYTIQSINSYRYKNQFPLINDIYIERNTKHLPGEIYIILPEKKHKASYKIISYFSAHEQL</sequence>
<dbReference type="SUPFAM" id="SSF53474">
    <property type="entry name" value="alpha/beta-Hydrolases"/>
    <property type="match status" value="1"/>
</dbReference>
<dbReference type="InterPro" id="IPR029058">
    <property type="entry name" value="AB_hydrolase_fold"/>
</dbReference>
<dbReference type="GO" id="GO:0016787">
    <property type="term" value="F:hydrolase activity"/>
    <property type="evidence" value="ECO:0007669"/>
    <property type="project" value="UniProtKB-KW"/>
</dbReference>
<evidence type="ECO:0000313" key="1">
    <source>
        <dbReference type="EMBL" id="TYR77807.1"/>
    </source>
</evidence>
<organism evidence="1 2">
    <name type="scientific">Rossellomorea vietnamensis</name>
    <dbReference type="NCBI Taxonomy" id="218284"/>
    <lineage>
        <taxon>Bacteria</taxon>
        <taxon>Bacillati</taxon>
        <taxon>Bacillota</taxon>
        <taxon>Bacilli</taxon>
        <taxon>Bacillales</taxon>
        <taxon>Bacillaceae</taxon>
        <taxon>Rossellomorea</taxon>
    </lineage>
</organism>
<protein>
    <submittedName>
        <fullName evidence="1">Hydrolase</fullName>
    </submittedName>
</protein>
<dbReference type="Proteomes" id="UP000323317">
    <property type="component" value="Unassembled WGS sequence"/>
</dbReference>
<evidence type="ECO:0000313" key="2">
    <source>
        <dbReference type="Proteomes" id="UP000323317"/>
    </source>
</evidence>